<dbReference type="EMBL" id="CAXIEN010000028">
    <property type="protein sequence ID" value="CAL1267366.1"/>
    <property type="molecule type" value="Genomic_DNA"/>
</dbReference>
<dbReference type="PRINTS" id="PR01431">
    <property type="entry name" value="TUBERIN"/>
</dbReference>
<reference evidence="4 5" key="1">
    <citation type="submission" date="2024-04" db="EMBL/GenBank/DDBJ databases">
        <authorList>
            <person name="Rising A."/>
            <person name="Reimegard J."/>
            <person name="Sonavane S."/>
            <person name="Akerstrom W."/>
            <person name="Nylinder S."/>
            <person name="Hedman E."/>
            <person name="Kallberg Y."/>
        </authorList>
    </citation>
    <scope>NUCLEOTIDE SEQUENCE [LARGE SCALE GENOMIC DNA]</scope>
</reference>
<dbReference type="InterPro" id="IPR000331">
    <property type="entry name" value="Rap/Ran_GAP_dom"/>
</dbReference>
<dbReference type="GO" id="GO:0051726">
    <property type="term" value="P:regulation of cell cycle"/>
    <property type="evidence" value="ECO:0007669"/>
    <property type="project" value="TreeGrafter"/>
</dbReference>
<dbReference type="Pfam" id="PF02145">
    <property type="entry name" value="Rap_GAP"/>
    <property type="match status" value="1"/>
</dbReference>
<dbReference type="SUPFAM" id="SSF48371">
    <property type="entry name" value="ARM repeat"/>
    <property type="match status" value="1"/>
</dbReference>
<dbReference type="Gene3D" id="3.40.50.11210">
    <property type="entry name" value="Rap/Ran-GAP"/>
    <property type="match status" value="1"/>
</dbReference>
<evidence type="ECO:0000256" key="1">
    <source>
        <dbReference type="ARBA" id="ARBA00022468"/>
    </source>
</evidence>
<feature type="domain" description="Rap-GAP" evidence="3">
    <location>
        <begin position="1392"/>
        <end position="1622"/>
    </location>
</feature>
<dbReference type="GO" id="GO:0005096">
    <property type="term" value="F:GTPase activator activity"/>
    <property type="evidence" value="ECO:0007669"/>
    <property type="project" value="UniProtKB-KW"/>
</dbReference>
<feature type="region of interest" description="Disordered" evidence="2">
    <location>
        <begin position="1199"/>
        <end position="1225"/>
    </location>
</feature>
<dbReference type="InterPro" id="IPR035974">
    <property type="entry name" value="Rap/Ran-GAP_sf"/>
</dbReference>
<dbReference type="InterPro" id="IPR003913">
    <property type="entry name" value="Tuberin"/>
</dbReference>
<dbReference type="Pfam" id="PF11864">
    <property type="entry name" value="DUF3384"/>
    <property type="match status" value="1"/>
</dbReference>
<dbReference type="InterPro" id="IPR011989">
    <property type="entry name" value="ARM-like"/>
</dbReference>
<dbReference type="PANTHER" id="PTHR10063:SF0">
    <property type="entry name" value="TUBERIN"/>
    <property type="match status" value="1"/>
</dbReference>
<gene>
    <name evidence="4" type="ORF">LARSCL_LOCUS3625</name>
</gene>
<dbReference type="Gene3D" id="1.25.10.10">
    <property type="entry name" value="Leucine-rich Repeat Variant"/>
    <property type="match status" value="1"/>
</dbReference>
<dbReference type="GO" id="GO:0046627">
    <property type="term" value="P:negative regulation of insulin receptor signaling pathway"/>
    <property type="evidence" value="ECO:0007669"/>
    <property type="project" value="TreeGrafter"/>
</dbReference>
<evidence type="ECO:0000256" key="2">
    <source>
        <dbReference type="SAM" id="MobiDB-lite"/>
    </source>
</evidence>
<evidence type="ECO:0000259" key="3">
    <source>
        <dbReference type="PROSITE" id="PS50085"/>
    </source>
</evidence>
<dbReference type="PROSITE" id="PS50085">
    <property type="entry name" value="RAPGAP"/>
    <property type="match status" value="1"/>
</dbReference>
<dbReference type="InterPro" id="IPR027107">
    <property type="entry name" value="Tuberin/Ral-act_asu"/>
</dbReference>
<evidence type="ECO:0000313" key="5">
    <source>
        <dbReference type="Proteomes" id="UP001497382"/>
    </source>
</evidence>
<dbReference type="InterPro" id="IPR016024">
    <property type="entry name" value="ARM-type_fold"/>
</dbReference>
<keyword evidence="1" id="KW-0343">GTPase activation</keyword>
<protein>
    <recommendedName>
        <fullName evidence="3">Rap-GAP domain-containing protein</fullName>
    </recommendedName>
</protein>
<name>A0AAV1ZAL4_9ARAC</name>
<dbReference type="GO" id="GO:0005634">
    <property type="term" value="C:nucleus"/>
    <property type="evidence" value="ECO:0007669"/>
    <property type="project" value="InterPro"/>
</dbReference>
<dbReference type="Pfam" id="PF03542">
    <property type="entry name" value="Tuberin"/>
    <property type="match status" value="1"/>
</dbReference>
<dbReference type="Proteomes" id="UP001497382">
    <property type="component" value="Unassembled WGS sequence"/>
</dbReference>
<dbReference type="InterPro" id="IPR024584">
    <property type="entry name" value="Tuberin_N"/>
</dbReference>
<organism evidence="4 5">
    <name type="scientific">Larinioides sclopetarius</name>
    <dbReference type="NCBI Taxonomy" id="280406"/>
    <lineage>
        <taxon>Eukaryota</taxon>
        <taxon>Metazoa</taxon>
        <taxon>Ecdysozoa</taxon>
        <taxon>Arthropoda</taxon>
        <taxon>Chelicerata</taxon>
        <taxon>Arachnida</taxon>
        <taxon>Araneae</taxon>
        <taxon>Araneomorphae</taxon>
        <taxon>Entelegynae</taxon>
        <taxon>Araneoidea</taxon>
        <taxon>Araneidae</taxon>
        <taxon>Larinioides</taxon>
    </lineage>
</organism>
<evidence type="ECO:0000313" key="4">
    <source>
        <dbReference type="EMBL" id="CAL1267366.1"/>
    </source>
</evidence>
<comment type="caution">
    <text evidence="4">The sequence shown here is derived from an EMBL/GenBank/DDBJ whole genome shotgun (WGS) entry which is preliminary data.</text>
</comment>
<sequence length="1645" mass="187226">MSKKEKSLHEKMKNFFGRRDTTPVSFEGLKAEPYVVSLETMKDISSENNVSHRIKALKDLYEHVTSKLLVENAVESICMQIQDLLNANQSIETRHIVFQFYCALINGQLDQLYATRSYLFKLILLHNIQDDLIPRLDMLKALTQNGRIISYFEEEIGLFLLKLFPDFVAAGREAELLAFVFNVIKFNAAYLDDDMIESFIRHINKLCSYSKRDEDVQESLSVLDAILLYSHLPKAALHLFICTLCITVNLEKFVSISWKQMRNLIGTNIGHTVIRYLCDILQDVVHHPDPRIVRGAVYYIGNALWGPNKVQTLTHPPSTIIPSFLKAVDRKDKIVAYEVILALNKLLLEHGDELIHRSLVWDAVLEIVEKILLCPEFHSTTLPHSTYTKTLHDFINAAEEKCPTQSYESLYKIVYQSSEFRSVQSILKLIAFKEKKLKGYNPDFIPDFNELIEKFFKNESRPAIQLETVRFIERVRLKALCYFEDDLIDQIILQQLAHTVSVPDVGVRKEAVQVLINMADTESSSCFFEILEIIEKIMKHVLDSIKSNNNEIDSCSDVVAAVEGFIHVFKKKLFNSKPSHCIEIFNILVRHLEQQYDSPRYEEDLIMARKMIIQFFLQIRANKRRQIGIVSDNTVKYCLFLLCPEEKRESEKADSIAQAPSSPLPGPSVSELEYFKAFKTLTICLKEEKDWGILEMLFRELPFLLRNKCLILCGKPTLNSFCRALCNIVLNKNSGLPGVLKNAPATLKRIDVHCQVFSSVTSLICYRSYIETYVQRILNLCLQSGLVSRSAKICMEGLTLCLMEMQDCMVKLLPDILLQLSKISATKLVAVPVLEFLSNLIRLPNLYVSFVEDQYMSIFAIALPYTNPFKFNQYTVALAHHVLSMWFLKCRIPFRRDFAKFIAKGLRSNLNIPKQRDGESSSSEKANQAIVALHTELMETGLDLMARFTFGMCTNIPQRCPIAEFLLERGQKSSWLMGNKIVTITTSGCGTKSFKNGLCELCYTSSHEMNRKVDNDESAFLESGSSDFGAETFTSQRRRHRSAIQRSNTVVSKEILSSANKSKDDLTLHYKKDKDLEYARRRHTSYDPGAGYSTLSIESDVEGKEKNNKVNHLCSCWCNSWAEIHIRRPTGSTSWMMRIQNQLLLPSAPEVPLSVLNSLFLTKKITNFEEQTIEEYTNSESDLLSLDESDKELSVEGAIEIAPSQKSNPPMRRTNSSPDMNTGWLQSFESDKKYPASEGSVEIDNDDITLQESCDKLTESVVPKQGKVRPRNLTLDLSSTCASSSLQADLSTEKEPIASAPIEKRTYRNEAFISAEQQSVSASFRDRGHTISVMSPSRPTGSENSATVPEVSHRTGMSPSFVFLQLFHNNSFGPATHRPLLLQPNEQNNRALHVLDHIPPYDTHKIGVVYIGPEQANNEVAILSNDFGSARYVQFLQGVGKIVYLADVDPRKTYLGGLETNGEDGELGLIWHDDVMQVVFHVATFMRNKPSDEMRNEKKKHVANDSVMIVYNESGEDFEISTIKGQVTNAWIVIQPEEFDCNIVTVKHRNEDLINMFGHTESYMVSDKSLPVFARQMALHANLASLIINRNKQSSPKFAQVSNWLERLRTIKRLESKVLEDLKKKNENPDIENEANDYDDFTDYV</sequence>
<keyword evidence="5" id="KW-1185">Reference proteome</keyword>
<dbReference type="InterPro" id="IPR018515">
    <property type="entry name" value="Tuberin-type_domain"/>
</dbReference>
<dbReference type="GO" id="GO:0030178">
    <property type="term" value="P:negative regulation of Wnt signaling pathway"/>
    <property type="evidence" value="ECO:0007669"/>
    <property type="project" value="TreeGrafter"/>
</dbReference>
<dbReference type="FunFam" id="3.40.50.11210:FF:000001">
    <property type="entry name" value="Ral GTPase-activating protein subunit alpha-1 isoform 1"/>
    <property type="match status" value="1"/>
</dbReference>
<feature type="region of interest" description="Disordered" evidence="2">
    <location>
        <begin position="1332"/>
        <end position="1351"/>
    </location>
</feature>
<dbReference type="SUPFAM" id="SSF111347">
    <property type="entry name" value="Rap/Ran-GAP"/>
    <property type="match status" value="1"/>
</dbReference>
<dbReference type="PANTHER" id="PTHR10063">
    <property type="entry name" value="TUBERIN"/>
    <property type="match status" value="1"/>
</dbReference>
<accession>A0AAV1ZAL4</accession>
<feature type="compositionally biased region" description="Polar residues" evidence="2">
    <location>
        <begin position="1204"/>
        <end position="1225"/>
    </location>
</feature>
<dbReference type="GO" id="GO:0051056">
    <property type="term" value="P:regulation of small GTPase mediated signal transduction"/>
    <property type="evidence" value="ECO:0007669"/>
    <property type="project" value="InterPro"/>
</dbReference>
<dbReference type="GO" id="GO:0032007">
    <property type="term" value="P:negative regulation of TOR signaling"/>
    <property type="evidence" value="ECO:0007669"/>
    <property type="project" value="InterPro"/>
</dbReference>
<proteinExistence type="predicted"/>
<dbReference type="GO" id="GO:0051898">
    <property type="term" value="P:negative regulation of phosphatidylinositol 3-kinase/protein kinase B signal transduction"/>
    <property type="evidence" value="ECO:0007669"/>
    <property type="project" value="TreeGrafter"/>
</dbReference>
<dbReference type="GO" id="GO:0033596">
    <property type="term" value="C:TSC1-TSC2 complex"/>
    <property type="evidence" value="ECO:0007669"/>
    <property type="project" value="InterPro"/>
</dbReference>
<feature type="compositionally biased region" description="Polar residues" evidence="2">
    <location>
        <begin position="1332"/>
        <end position="1347"/>
    </location>
</feature>